<proteinExistence type="predicted"/>
<protein>
    <recommendedName>
        <fullName evidence="3">SnoaL-like domain-containing protein</fullName>
    </recommendedName>
</protein>
<evidence type="ECO:0000313" key="2">
    <source>
        <dbReference type="Proteomes" id="UP000747013"/>
    </source>
</evidence>
<evidence type="ECO:0008006" key="3">
    <source>
        <dbReference type="Google" id="ProtNLM"/>
    </source>
</evidence>
<dbReference type="EMBL" id="DYWC01000222">
    <property type="protein sequence ID" value="HJF87645.1"/>
    <property type="molecule type" value="Genomic_DNA"/>
</dbReference>
<dbReference type="Proteomes" id="UP000747013">
    <property type="component" value="Unassembled WGS sequence"/>
</dbReference>
<organism evidence="1 2">
    <name type="scientific">Companilactobacillus farciminis</name>
    <dbReference type="NCBI Taxonomy" id="1612"/>
    <lineage>
        <taxon>Bacteria</taxon>
        <taxon>Bacillati</taxon>
        <taxon>Bacillota</taxon>
        <taxon>Bacilli</taxon>
        <taxon>Lactobacillales</taxon>
        <taxon>Lactobacillaceae</taxon>
        <taxon>Companilactobacillus</taxon>
    </lineage>
</organism>
<accession>A0A921L9X0</accession>
<sequence length="203" mass="22756">MTSIEKAKEIIQSTSENVKVARSFEDGNTVILHTVYTHEDNSQQVAFDILTFDENQEVAMHKTYHQPLITDTKSGRSMYDGSVEIKDLDKTASNKALICDYLKDVISGGSEKNKDFFDGDKHIQHSPYLPDTYSGLMSTGLGRVKQGYVVDYQKIDTIFGQGNFVLIISEGRYGKGGVPSVFCDLYRVENGKLAEHWDVIEAK</sequence>
<reference evidence="1" key="1">
    <citation type="journal article" date="2021" name="PeerJ">
        <title>Extensive microbial diversity within the chicken gut microbiome revealed by metagenomics and culture.</title>
        <authorList>
            <person name="Gilroy R."/>
            <person name="Ravi A."/>
            <person name="Getino M."/>
            <person name="Pursley I."/>
            <person name="Horton D.L."/>
            <person name="Alikhan N.F."/>
            <person name="Baker D."/>
            <person name="Gharbi K."/>
            <person name="Hall N."/>
            <person name="Watson M."/>
            <person name="Adriaenssens E.M."/>
            <person name="Foster-Nyarko E."/>
            <person name="Jarju S."/>
            <person name="Secka A."/>
            <person name="Antonio M."/>
            <person name="Oren A."/>
            <person name="Chaudhuri R.R."/>
            <person name="La Ragione R."/>
            <person name="Hildebrand F."/>
            <person name="Pallen M.J."/>
        </authorList>
    </citation>
    <scope>NUCLEOTIDE SEQUENCE</scope>
    <source>
        <strain evidence="1">7886</strain>
    </source>
</reference>
<evidence type="ECO:0000313" key="1">
    <source>
        <dbReference type="EMBL" id="HJF87645.1"/>
    </source>
</evidence>
<name>A0A921L9X0_9LACO</name>
<comment type="caution">
    <text evidence="1">The sequence shown here is derived from an EMBL/GenBank/DDBJ whole genome shotgun (WGS) entry which is preliminary data.</text>
</comment>
<dbReference type="SUPFAM" id="SSF54427">
    <property type="entry name" value="NTF2-like"/>
    <property type="match status" value="1"/>
</dbReference>
<dbReference type="AlphaFoldDB" id="A0A921L9X0"/>
<gene>
    <name evidence="1" type="ORF">K8V88_09445</name>
</gene>
<dbReference type="Gene3D" id="3.10.450.50">
    <property type="match status" value="1"/>
</dbReference>
<reference evidence="1" key="2">
    <citation type="submission" date="2021-09" db="EMBL/GenBank/DDBJ databases">
        <authorList>
            <person name="Gilroy R."/>
        </authorList>
    </citation>
    <scope>NUCLEOTIDE SEQUENCE</scope>
    <source>
        <strain evidence="1">7886</strain>
    </source>
</reference>
<dbReference type="InterPro" id="IPR032710">
    <property type="entry name" value="NTF2-like_dom_sf"/>
</dbReference>